<sequence>MDKVILNQARQQHLLEDIFIQLKANNDESIYDEDDIIFEGFPLDSLDRLNEINITLKSDKLFSRKLVKKLRQFHGPSG</sequence>
<protein>
    <submittedName>
        <fullName evidence="1">Uncharacterized protein</fullName>
    </submittedName>
</protein>
<organism evidence="1 2">
    <name type="scientific">Macrosiphum euphorbiae</name>
    <name type="common">potato aphid</name>
    <dbReference type="NCBI Taxonomy" id="13131"/>
    <lineage>
        <taxon>Eukaryota</taxon>
        <taxon>Metazoa</taxon>
        <taxon>Ecdysozoa</taxon>
        <taxon>Arthropoda</taxon>
        <taxon>Hexapoda</taxon>
        <taxon>Insecta</taxon>
        <taxon>Pterygota</taxon>
        <taxon>Neoptera</taxon>
        <taxon>Paraneoptera</taxon>
        <taxon>Hemiptera</taxon>
        <taxon>Sternorrhyncha</taxon>
        <taxon>Aphidomorpha</taxon>
        <taxon>Aphidoidea</taxon>
        <taxon>Aphididae</taxon>
        <taxon>Macrosiphini</taxon>
        <taxon>Macrosiphum</taxon>
    </lineage>
</organism>
<proteinExistence type="predicted"/>
<accession>A0AAV0XHE1</accession>
<evidence type="ECO:0000313" key="1">
    <source>
        <dbReference type="EMBL" id="CAI6367232.1"/>
    </source>
</evidence>
<gene>
    <name evidence="1" type="ORF">MEUPH1_LOCUS21729</name>
</gene>
<dbReference type="AlphaFoldDB" id="A0AAV0XHE1"/>
<keyword evidence="2" id="KW-1185">Reference proteome</keyword>
<evidence type="ECO:0000313" key="2">
    <source>
        <dbReference type="Proteomes" id="UP001160148"/>
    </source>
</evidence>
<reference evidence="1 2" key="1">
    <citation type="submission" date="2023-01" db="EMBL/GenBank/DDBJ databases">
        <authorList>
            <person name="Whitehead M."/>
        </authorList>
    </citation>
    <scope>NUCLEOTIDE SEQUENCE [LARGE SCALE GENOMIC DNA]</scope>
</reference>
<comment type="caution">
    <text evidence="1">The sequence shown here is derived from an EMBL/GenBank/DDBJ whole genome shotgun (WGS) entry which is preliminary data.</text>
</comment>
<name>A0AAV0XHE1_9HEMI</name>
<dbReference type="EMBL" id="CARXXK010000004">
    <property type="protein sequence ID" value="CAI6367232.1"/>
    <property type="molecule type" value="Genomic_DNA"/>
</dbReference>
<dbReference type="Proteomes" id="UP001160148">
    <property type="component" value="Unassembled WGS sequence"/>
</dbReference>